<dbReference type="PRINTS" id="PR00032">
    <property type="entry name" value="HTHARAC"/>
</dbReference>
<proteinExistence type="predicted"/>
<feature type="domain" description="Response regulatory" evidence="10">
    <location>
        <begin position="2"/>
        <end position="119"/>
    </location>
</feature>
<evidence type="ECO:0000256" key="2">
    <source>
        <dbReference type="ARBA" id="ARBA00022490"/>
    </source>
</evidence>
<keyword evidence="12" id="KW-1185">Reference proteome</keyword>
<dbReference type="InterPro" id="IPR051552">
    <property type="entry name" value="HptR"/>
</dbReference>
<dbReference type="PANTHER" id="PTHR42713:SF3">
    <property type="entry name" value="TRANSCRIPTIONAL REGULATORY PROTEIN HPTR"/>
    <property type="match status" value="1"/>
</dbReference>
<evidence type="ECO:0000259" key="9">
    <source>
        <dbReference type="PROSITE" id="PS01124"/>
    </source>
</evidence>
<dbReference type="SUPFAM" id="SSF46689">
    <property type="entry name" value="Homeodomain-like"/>
    <property type="match status" value="2"/>
</dbReference>
<dbReference type="InterPro" id="IPR020449">
    <property type="entry name" value="Tscrpt_reg_AraC-type_HTH"/>
</dbReference>
<dbReference type="PANTHER" id="PTHR42713">
    <property type="entry name" value="HISTIDINE KINASE-RELATED"/>
    <property type="match status" value="1"/>
</dbReference>
<dbReference type="SMART" id="SM00448">
    <property type="entry name" value="REC"/>
    <property type="match status" value="1"/>
</dbReference>
<dbReference type="SMART" id="SM00342">
    <property type="entry name" value="HTH_ARAC"/>
    <property type="match status" value="1"/>
</dbReference>
<evidence type="ECO:0000313" key="11">
    <source>
        <dbReference type="EMBL" id="MBW7455090.1"/>
    </source>
</evidence>
<dbReference type="InterPro" id="IPR018060">
    <property type="entry name" value="HTH_AraC"/>
</dbReference>
<dbReference type="Gene3D" id="1.10.10.60">
    <property type="entry name" value="Homeodomain-like"/>
    <property type="match status" value="2"/>
</dbReference>
<dbReference type="InterPro" id="IPR011006">
    <property type="entry name" value="CheY-like_superfamily"/>
</dbReference>
<evidence type="ECO:0000256" key="5">
    <source>
        <dbReference type="ARBA" id="ARBA00023015"/>
    </source>
</evidence>
<keyword evidence="3 8" id="KW-0597">Phosphoprotein</keyword>
<dbReference type="RefSeq" id="WP_210037525.1">
    <property type="nucleotide sequence ID" value="NZ_JBHLVU010000004.1"/>
</dbReference>
<keyword evidence="4" id="KW-0902">Two-component regulatory system</keyword>
<keyword evidence="6" id="KW-0238">DNA-binding</keyword>
<comment type="subcellular location">
    <subcellularLocation>
        <location evidence="1">Cytoplasm</location>
    </subcellularLocation>
</comment>
<feature type="domain" description="HTH araC/xylS-type" evidence="9">
    <location>
        <begin position="397"/>
        <end position="495"/>
    </location>
</feature>
<dbReference type="PROSITE" id="PS01124">
    <property type="entry name" value="HTH_ARAC_FAMILY_2"/>
    <property type="match status" value="1"/>
</dbReference>
<dbReference type="SUPFAM" id="SSF52172">
    <property type="entry name" value="CheY-like"/>
    <property type="match status" value="1"/>
</dbReference>
<name>A0ABS7C2Q7_9BACL</name>
<evidence type="ECO:0000256" key="3">
    <source>
        <dbReference type="ARBA" id="ARBA00022553"/>
    </source>
</evidence>
<dbReference type="InterPro" id="IPR009057">
    <property type="entry name" value="Homeodomain-like_sf"/>
</dbReference>
<comment type="caution">
    <text evidence="11">The sequence shown here is derived from an EMBL/GenBank/DDBJ whole genome shotgun (WGS) entry which is preliminary data.</text>
</comment>
<dbReference type="Pfam" id="PF00072">
    <property type="entry name" value="Response_reg"/>
    <property type="match status" value="1"/>
</dbReference>
<keyword evidence="2" id="KW-0963">Cytoplasm</keyword>
<protein>
    <submittedName>
        <fullName evidence="11">Response regulator</fullName>
    </submittedName>
</protein>
<evidence type="ECO:0000256" key="6">
    <source>
        <dbReference type="ARBA" id="ARBA00023125"/>
    </source>
</evidence>
<dbReference type="InterPro" id="IPR001789">
    <property type="entry name" value="Sig_transdc_resp-reg_receiver"/>
</dbReference>
<organism evidence="11 12">
    <name type="scientific">Paenibacillus sepulcri</name>
    <dbReference type="NCBI Taxonomy" id="359917"/>
    <lineage>
        <taxon>Bacteria</taxon>
        <taxon>Bacillati</taxon>
        <taxon>Bacillota</taxon>
        <taxon>Bacilli</taxon>
        <taxon>Bacillales</taxon>
        <taxon>Paenibacillaceae</taxon>
        <taxon>Paenibacillus</taxon>
    </lineage>
</organism>
<gene>
    <name evidence="11" type="ORF">K0U00_13700</name>
</gene>
<sequence>MKLLIADDQASLHTFLDKMVDWLSLGITEIRHAYDSKETLLIIEQFMPDLLILDVQMPFMNGLEMLKQLKQPFRKPKTVILSAYDEFEFAREALHLSVAQYLLKPVDVALLTSAIRELLASIQDEQQAALAHELGRIVQSLSCPAESFEVIGRSFQALQIREYMLLDVDGGQPSAESLIEWISGLEDAIIPVVHRKSPDGYACLLGMTAPVPAMRLEELYRQLSDQWIERFADSQASIGISAVADTPDRLLELYRQSEEAGLQRFYSQEAVNLYKEGYFTTDWRTRELQKYERALPEQVSYGFQSASVSKLVSGLFDHFREKRLHPENVYMLILHYVYITGQALNDSVAGKTEWAGITLDMLKAYRTADRLEHYLQALLHRIADKSETAPLAGETVLQVKHFVDLHYGEDLSLQRIATLFNMDKFQLSRAFKQELHINYWTYVMQARMSKAAEMLVNTEMKNSAIAAATGFGDESHFSRSFKKHFDLSPKQYRQAKTGAEGGS</sequence>
<evidence type="ECO:0000256" key="4">
    <source>
        <dbReference type="ARBA" id="ARBA00023012"/>
    </source>
</evidence>
<evidence type="ECO:0000259" key="10">
    <source>
        <dbReference type="PROSITE" id="PS50110"/>
    </source>
</evidence>
<dbReference type="Gene3D" id="3.40.50.2300">
    <property type="match status" value="1"/>
</dbReference>
<feature type="modified residue" description="4-aspartylphosphate" evidence="8">
    <location>
        <position position="54"/>
    </location>
</feature>
<dbReference type="Proteomes" id="UP001519887">
    <property type="component" value="Unassembled WGS sequence"/>
</dbReference>
<evidence type="ECO:0000256" key="7">
    <source>
        <dbReference type="ARBA" id="ARBA00023163"/>
    </source>
</evidence>
<dbReference type="CDD" id="cd17536">
    <property type="entry name" value="REC_YesN-like"/>
    <property type="match status" value="1"/>
</dbReference>
<dbReference type="PROSITE" id="PS50110">
    <property type="entry name" value="RESPONSE_REGULATORY"/>
    <property type="match status" value="1"/>
</dbReference>
<evidence type="ECO:0000256" key="1">
    <source>
        <dbReference type="ARBA" id="ARBA00004496"/>
    </source>
</evidence>
<dbReference type="Pfam" id="PF12833">
    <property type="entry name" value="HTH_18"/>
    <property type="match status" value="1"/>
</dbReference>
<accession>A0ABS7C2Q7</accession>
<keyword evidence="7" id="KW-0804">Transcription</keyword>
<evidence type="ECO:0000313" key="12">
    <source>
        <dbReference type="Proteomes" id="UP001519887"/>
    </source>
</evidence>
<dbReference type="EMBL" id="JAHZIK010000301">
    <property type="protein sequence ID" value="MBW7455090.1"/>
    <property type="molecule type" value="Genomic_DNA"/>
</dbReference>
<evidence type="ECO:0000256" key="8">
    <source>
        <dbReference type="PROSITE-ProRule" id="PRU00169"/>
    </source>
</evidence>
<keyword evidence="5" id="KW-0805">Transcription regulation</keyword>
<reference evidence="11 12" key="1">
    <citation type="submission" date="2021-07" db="EMBL/GenBank/DDBJ databases">
        <title>Paenibacillus radiodurans sp. nov., isolated from the southeastern edge of Tengger Desert.</title>
        <authorList>
            <person name="Zhang G."/>
        </authorList>
    </citation>
    <scope>NUCLEOTIDE SEQUENCE [LARGE SCALE GENOMIC DNA]</scope>
    <source>
        <strain evidence="11 12">CCM 7311</strain>
    </source>
</reference>